<dbReference type="SUPFAM" id="SSF53300">
    <property type="entry name" value="vWA-like"/>
    <property type="match status" value="1"/>
</dbReference>
<gene>
    <name evidence="2" type="ORF">TELCIR_13318</name>
</gene>
<evidence type="ECO:0000313" key="2">
    <source>
        <dbReference type="EMBL" id="PIO65032.1"/>
    </source>
</evidence>
<sequence length="131" mass="14339">MCLDNYDRGPGIGLILPWEPLLGTRLQKPEGKSEHSALAEYTTDHGARPGQARPVAVIFTDGYAQKSTSEEAAMLRAVIPDTYAIAINHSYPISRNELETIVGSPDRVFTDSNIGKFHDVLEAIARDCIVD</sequence>
<feature type="domain" description="VWFA" evidence="1">
    <location>
        <begin position="41"/>
        <end position="124"/>
    </location>
</feature>
<evidence type="ECO:0000259" key="1">
    <source>
        <dbReference type="PROSITE" id="PS50234"/>
    </source>
</evidence>
<reference evidence="2 3" key="1">
    <citation type="submission" date="2015-09" db="EMBL/GenBank/DDBJ databases">
        <title>Draft genome of the parasitic nematode Teladorsagia circumcincta isolate WARC Sus (inbred).</title>
        <authorList>
            <person name="Mitreva M."/>
        </authorList>
    </citation>
    <scope>NUCLEOTIDE SEQUENCE [LARGE SCALE GENOMIC DNA]</scope>
    <source>
        <strain evidence="2 3">S</strain>
    </source>
</reference>
<accession>A0A2G9U5Q1</accession>
<dbReference type="InterPro" id="IPR036465">
    <property type="entry name" value="vWFA_dom_sf"/>
</dbReference>
<dbReference type="AlphaFoldDB" id="A0A2G9U5Q1"/>
<keyword evidence="3" id="KW-1185">Reference proteome</keyword>
<protein>
    <recommendedName>
        <fullName evidence="1">VWFA domain-containing protein</fullName>
    </recommendedName>
</protein>
<proteinExistence type="predicted"/>
<dbReference type="Pfam" id="PF00092">
    <property type="entry name" value="VWA"/>
    <property type="match status" value="1"/>
</dbReference>
<name>A0A2G9U5Q1_TELCI</name>
<organism evidence="2 3">
    <name type="scientific">Teladorsagia circumcincta</name>
    <name type="common">Brown stomach worm</name>
    <name type="synonym">Ostertagia circumcincta</name>
    <dbReference type="NCBI Taxonomy" id="45464"/>
    <lineage>
        <taxon>Eukaryota</taxon>
        <taxon>Metazoa</taxon>
        <taxon>Ecdysozoa</taxon>
        <taxon>Nematoda</taxon>
        <taxon>Chromadorea</taxon>
        <taxon>Rhabditida</taxon>
        <taxon>Rhabditina</taxon>
        <taxon>Rhabditomorpha</taxon>
        <taxon>Strongyloidea</taxon>
        <taxon>Trichostrongylidae</taxon>
        <taxon>Teladorsagia</taxon>
    </lineage>
</organism>
<dbReference type="InterPro" id="IPR002035">
    <property type="entry name" value="VWF_A"/>
</dbReference>
<dbReference type="PROSITE" id="PS50234">
    <property type="entry name" value="VWFA"/>
    <property type="match status" value="1"/>
</dbReference>
<evidence type="ECO:0000313" key="3">
    <source>
        <dbReference type="Proteomes" id="UP000230423"/>
    </source>
</evidence>
<dbReference type="EMBL" id="KZ349360">
    <property type="protein sequence ID" value="PIO65032.1"/>
    <property type="molecule type" value="Genomic_DNA"/>
</dbReference>
<dbReference type="Proteomes" id="UP000230423">
    <property type="component" value="Unassembled WGS sequence"/>
</dbReference>
<dbReference type="OrthoDB" id="6132182at2759"/>
<dbReference type="Gene3D" id="3.40.50.410">
    <property type="entry name" value="von Willebrand factor, type A domain"/>
    <property type="match status" value="1"/>
</dbReference>